<evidence type="ECO:0000313" key="2">
    <source>
        <dbReference type="EMBL" id="TRY80917.1"/>
    </source>
</evidence>
<proteinExistence type="predicted"/>
<feature type="compositionally biased region" description="Gly residues" evidence="1">
    <location>
        <begin position="1"/>
        <end position="10"/>
    </location>
</feature>
<comment type="caution">
    <text evidence="2">The sequence shown here is derived from an EMBL/GenBank/DDBJ whole genome shotgun (WGS) entry which is preliminary data.</text>
</comment>
<sequence>MAVAGEGTGLEGESSSVSYTEEEVSYITEEDSEDEGKRVEWPPHGHKGQGQAAGNNTHIKTFAAESIFHNDKHNKESLGTGRGTSRTKKAQEMYNKHLDGVNIPPETMMTTQ</sequence>
<organism evidence="2 3">
    <name type="scientific">Tigriopus californicus</name>
    <name type="common">Marine copepod</name>
    <dbReference type="NCBI Taxonomy" id="6832"/>
    <lineage>
        <taxon>Eukaryota</taxon>
        <taxon>Metazoa</taxon>
        <taxon>Ecdysozoa</taxon>
        <taxon>Arthropoda</taxon>
        <taxon>Crustacea</taxon>
        <taxon>Multicrustacea</taxon>
        <taxon>Hexanauplia</taxon>
        <taxon>Copepoda</taxon>
        <taxon>Harpacticoida</taxon>
        <taxon>Harpacticidae</taxon>
        <taxon>Tigriopus</taxon>
    </lineage>
</organism>
<dbReference type="AlphaFoldDB" id="A0A553PTC1"/>
<accession>A0A553PTC1</accession>
<evidence type="ECO:0000313" key="3">
    <source>
        <dbReference type="Proteomes" id="UP000318571"/>
    </source>
</evidence>
<dbReference type="Proteomes" id="UP000318571">
    <property type="component" value="Chromosome 12"/>
</dbReference>
<feature type="compositionally biased region" description="Basic and acidic residues" evidence="1">
    <location>
        <begin position="89"/>
        <end position="99"/>
    </location>
</feature>
<keyword evidence="3" id="KW-1185">Reference proteome</keyword>
<gene>
    <name evidence="2" type="ORF">TCAL_15542</name>
</gene>
<reference evidence="2 3" key="1">
    <citation type="journal article" date="2018" name="Nat. Ecol. Evol.">
        <title>Genomic signatures of mitonuclear coevolution across populations of Tigriopus californicus.</title>
        <authorList>
            <person name="Barreto F.S."/>
            <person name="Watson E.T."/>
            <person name="Lima T.G."/>
            <person name="Willett C.S."/>
            <person name="Edmands S."/>
            <person name="Li W."/>
            <person name="Burton R.S."/>
        </authorList>
    </citation>
    <scope>NUCLEOTIDE SEQUENCE [LARGE SCALE GENOMIC DNA]</scope>
    <source>
        <strain evidence="2 3">San Diego</strain>
    </source>
</reference>
<feature type="region of interest" description="Disordered" evidence="1">
    <location>
        <begin position="1"/>
        <end position="112"/>
    </location>
</feature>
<evidence type="ECO:0000256" key="1">
    <source>
        <dbReference type="SAM" id="MobiDB-lite"/>
    </source>
</evidence>
<feature type="compositionally biased region" description="Acidic residues" evidence="1">
    <location>
        <begin position="20"/>
        <end position="34"/>
    </location>
</feature>
<name>A0A553PTC1_TIGCA</name>
<protein>
    <submittedName>
        <fullName evidence="2">Uncharacterized protein</fullName>
    </submittedName>
</protein>
<dbReference type="EMBL" id="VCGU01000001">
    <property type="protein sequence ID" value="TRY80917.1"/>
    <property type="molecule type" value="Genomic_DNA"/>
</dbReference>